<keyword evidence="3" id="KW-1185">Reference proteome</keyword>
<gene>
    <name evidence="2" type="ORF">TSTA_069660</name>
</gene>
<dbReference type="PhylomeDB" id="B8LT40"/>
<sequence length="100" mass="10826">MVGAKARIASHLDATSDHRPLIATVPSDQDSRKQPKNCDLIHWTTPAASHSSPLISPSAYRGSAKKTLSQGIGQPWWNNECLCSKTPPDHQAVTTTILAR</sequence>
<dbReference type="EMBL" id="EQ962652">
    <property type="protein sequence ID" value="EED23548.1"/>
    <property type="molecule type" value="Genomic_DNA"/>
</dbReference>
<evidence type="ECO:0000313" key="2">
    <source>
        <dbReference type="EMBL" id="EED23548.1"/>
    </source>
</evidence>
<organism evidence="2 3">
    <name type="scientific">Talaromyces stipitatus (strain ATCC 10500 / CBS 375.48 / QM 6759 / NRRL 1006)</name>
    <name type="common">Penicillium stipitatum</name>
    <dbReference type="NCBI Taxonomy" id="441959"/>
    <lineage>
        <taxon>Eukaryota</taxon>
        <taxon>Fungi</taxon>
        <taxon>Dikarya</taxon>
        <taxon>Ascomycota</taxon>
        <taxon>Pezizomycotina</taxon>
        <taxon>Eurotiomycetes</taxon>
        <taxon>Eurotiomycetidae</taxon>
        <taxon>Eurotiales</taxon>
        <taxon>Trichocomaceae</taxon>
        <taxon>Talaromyces</taxon>
        <taxon>Talaromyces sect. Talaromyces</taxon>
    </lineage>
</organism>
<dbReference type="AlphaFoldDB" id="B8LT40"/>
<dbReference type="GeneID" id="8109437"/>
<evidence type="ECO:0008006" key="4">
    <source>
        <dbReference type="Google" id="ProtNLM"/>
    </source>
</evidence>
<name>B8LT40_TALSN</name>
<evidence type="ECO:0000313" key="3">
    <source>
        <dbReference type="Proteomes" id="UP000001745"/>
    </source>
</evidence>
<reference evidence="3" key="1">
    <citation type="journal article" date="2015" name="Genome Announc.">
        <title>Genome sequence of the AIDS-associated pathogen Penicillium marneffei (ATCC18224) and its near taxonomic relative Talaromyces stipitatus (ATCC10500).</title>
        <authorList>
            <person name="Nierman W.C."/>
            <person name="Fedorova-Abrams N.D."/>
            <person name="Andrianopoulos A."/>
        </authorList>
    </citation>
    <scope>NUCLEOTIDE SEQUENCE [LARGE SCALE GENOMIC DNA]</scope>
    <source>
        <strain evidence="3">ATCC 10500 / CBS 375.48 / QM 6759 / NRRL 1006</strain>
    </source>
</reference>
<proteinExistence type="predicted"/>
<dbReference type="RefSeq" id="XP_002340935.1">
    <property type="nucleotide sequence ID" value="XM_002340894.1"/>
</dbReference>
<dbReference type="VEuPathDB" id="FungiDB:TSTA_069660"/>
<dbReference type="Proteomes" id="UP000001745">
    <property type="component" value="Unassembled WGS sequence"/>
</dbReference>
<dbReference type="InParanoid" id="B8LT40"/>
<protein>
    <recommendedName>
        <fullName evidence="4">Endonuclease/exonuclease/phosphatase domain-containing protein</fullName>
    </recommendedName>
</protein>
<feature type="region of interest" description="Disordered" evidence="1">
    <location>
        <begin position="1"/>
        <end position="35"/>
    </location>
</feature>
<accession>B8LT40</accession>
<dbReference type="HOGENOM" id="CLU_2307939_0_0_1"/>
<evidence type="ECO:0000256" key="1">
    <source>
        <dbReference type="SAM" id="MobiDB-lite"/>
    </source>
</evidence>